<dbReference type="GO" id="GO:0000139">
    <property type="term" value="C:Golgi membrane"/>
    <property type="evidence" value="ECO:0007669"/>
    <property type="project" value="UniProtKB-SubCell"/>
</dbReference>
<dbReference type="PANTHER" id="PTHR12822">
    <property type="entry name" value="PROTEIN YIPF"/>
    <property type="match status" value="1"/>
</dbReference>
<accession>A0A0G4FC12</accession>
<dbReference type="OrthoDB" id="10256463at2759"/>
<feature type="transmembrane region" description="Helical" evidence="6">
    <location>
        <begin position="173"/>
        <end position="195"/>
    </location>
</feature>
<evidence type="ECO:0000256" key="5">
    <source>
        <dbReference type="ARBA" id="ARBA00023136"/>
    </source>
</evidence>
<comment type="similarity">
    <text evidence="2 6">Belongs to the YIP1 family.</text>
</comment>
<dbReference type="GO" id="GO:0016192">
    <property type="term" value="P:vesicle-mediated transport"/>
    <property type="evidence" value="ECO:0007669"/>
    <property type="project" value="InterPro"/>
</dbReference>
<evidence type="ECO:0000256" key="6">
    <source>
        <dbReference type="RuleBase" id="RU361264"/>
    </source>
</evidence>
<feature type="transmembrane region" description="Helical" evidence="6">
    <location>
        <begin position="324"/>
        <end position="344"/>
    </location>
</feature>
<evidence type="ECO:0000259" key="8">
    <source>
        <dbReference type="Pfam" id="PF04893"/>
    </source>
</evidence>
<proteinExistence type="inferred from homology"/>
<dbReference type="OMA" id="GPTWISA"/>
<feature type="transmembrane region" description="Helical" evidence="6">
    <location>
        <begin position="215"/>
        <end position="237"/>
    </location>
</feature>
<gene>
    <name evidence="9" type="ORF">Vbra_14997</name>
</gene>
<evidence type="ECO:0000256" key="1">
    <source>
        <dbReference type="ARBA" id="ARBA00004141"/>
    </source>
</evidence>
<reference evidence="9 10" key="1">
    <citation type="submission" date="2014-11" db="EMBL/GenBank/DDBJ databases">
        <authorList>
            <person name="Zhu J."/>
            <person name="Qi W."/>
            <person name="Song R."/>
        </authorList>
    </citation>
    <scope>NUCLEOTIDE SEQUENCE [LARGE SCALE GENOMIC DNA]</scope>
</reference>
<dbReference type="EMBL" id="CDMY01000405">
    <property type="protein sequence ID" value="CEM10736.1"/>
    <property type="molecule type" value="Genomic_DNA"/>
</dbReference>
<feature type="compositionally biased region" description="Polar residues" evidence="7">
    <location>
        <begin position="44"/>
        <end position="82"/>
    </location>
</feature>
<feature type="domain" description="Yip1" evidence="8">
    <location>
        <begin position="148"/>
        <end position="309"/>
    </location>
</feature>
<dbReference type="GO" id="GO:0031267">
    <property type="term" value="F:small GTPase binding"/>
    <property type="evidence" value="ECO:0007669"/>
    <property type="project" value="InterPro"/>
</dbReference>
<evidence type="ECO:0000256" key="3">
    <source>
        <dbReference type="ARBA" id="ARBA00022692"/>
    </source>
</evidence>
<evidence type="ECO:0000313" key="10">
    <source>
        <dbReference type="Proteomes" id="UP000041254"/>
    </source>
</evidence>
<dbReference type="InterPro" id="IPR006977">
    <property type="entry name" value="Yip1_dom"/>
</dbReference>
<organism evidence="9 10">
    <name type="scientific">Vitrella brassicaformis (strain CCMP3155)</name>
    <dbReference type="NCBI Taxonomy" id="1169540"/>
    <lineage>
        <taxon>Eukaryota</taxon>
        <taxon>Sar</taxon>
        <taxon>Alveolata</taxon>
        <taxon>Colpodellida</taxon>
        <taxon>Vitrellaceae</taxon>
        <taxon>Vitrella</taxon>
    </lineage>
</organism>
<feature type="region of interest" description="Disordered" evidence="7">
    <location>
        <begin position="40"/>
        <end position="106"/>
    </location>
</feature>
<dbReference type="Pfam" id="PF04893">
    <property type="entry name" value="Yip1"/>
    <property type="match status" value="1"/>
</dbReference>
<protein>
    <recommendedName>
        <fullName evidence="6">Protein YIPF</fullName>
    </recommendedName>
</protein>
<dbReference type="InParanoid" id="A0A0G4FC12"/>
<keyword evidence="4 6" id="KW-1133">Transmembrane helix</keyword>
<evidence type="ECO:0000256" key="7">
    <source>
        <dbReference type="SAM" id="MobiDB-lite"/>
    </source>
</evidence>
<dbReference type="PhylomeDB" id="A0A0G4FC12"/>
<comment type="subcellular location">
    <subcellularLocation>
        <location evidence="6">Golgi apparatus membrane</location>
        <topology evidence="6">Multi-pass membrane protein</topology>
    </subcellularLocation>
    <subcellularLocation>
        <location evidence="1">Membrane</location>
        <topology evidence="1">Multi-pass membrane protein</topology>
    </subcellularLocation>
</comment>
<dbReference type="AlphaFoldDB" id="A0A0G4FC12"/>
<keyword evidence="10" id="KW-1185">Reference proteome</keyword>
<dbReference type="VEuPathDB" id="CryptoDB:Vbra_14997"/>
<keyword evidence="3 6" id="KW-0812">Transmembrane</keyword>
<dbReference type="Proteomes" id="UP000041254">
    <property type="component" value="Unassembled WGS sequence"/>
</dbReference>
<sequence length="345" mass="38032">MKLEDVSLDDGDHLYDMDFQNMTDGHNFFSAKPAAGLQGGQLNGVGSSLSASMTQTQPSSIQPPNGADQLQFQTFPSTQNGYLPQDDELTRDGASERGGLLSEMDGGKGGSLLPGGASSGAAYPWQVHYWTAYFDVSTKDVLERGKLVLTWPTHQRTFFSTLISYPELWGPTWISATLSLAIAVSSNWAAFLMFVPDRTDIHSNIVYWTKDFNVLWGSGVLIFLCLLGHPLFVWTLMLLKGRRIGYIRLVSLMGYALLPMLPATLFCWAPVLLSSFRLTSTYPVAALQWVLLLAGCVYSGGFLVKNLKADLDKEGDNTLQFKVLGGTAVMYVLMLLLLKFYFFAL</sequence>
<evidence type="ECO:0000256" key="4">
    <source>
        <dbReference type="ARBA" id="ARBA00022989"/>
    </source>
</evidence>
<dbReference type="PANTHER" id="PTHR12822:SF2">
    <property type="entry name" value="PROTEIN YIPF"/>
    <property type="match status" value="1"/>
</dbReference>
<dbReference type="STRING" id="1169540.A0A0G4FC12"/>
<evidence type="ECO:0000256" key="2">
    <source>
        <dbReference type="ARBA" id="ARBA00010596"/>
    </source>
</evidence>
<name>A0A0G4FC12_VITBC</name>
<feature type="transmembrane region" description="Helical" evidence="6">
    <location>
        <begin position="249"/>
        <end position="273"/>
    </location>
</feature>
<evidence type="ECO:0000313" key="9">
    <source>
        <dbReference type="EMBL" id="CEM10736.1"/>
    </source>
</evidence>
<feature type="transmembrane region" description="Helical" evidence="6">
    <location>
        <begin position="285"/>
        <end position="304"/>
    </location>
</feature>
<dbReference type="InterPro" id="IPR039765">
    <property type="entry name" value="Yip5/YIPF1/YIPF2"/>
</dbReference>
<keyword evidence="5 6" id="KW-0472">Membrane</keyword>